<evidence type="ECO:0008006" key="4">
    <source>
        <dbReference type="Google" id="ProtNLM"/>
    </source>
</evidence>
<feature type="transmembrane region" description="Helical" evidence="1">
    <location>
        <begin position="91"/>
        <end position="111"/>
    </location>
</feature>
<accession>A0ABT5S7H2</accession>
<proteinExistence type="predicted"/>
<keyword evidence="3" id="KW-1185">Reference proteome</keyword>
<keyword evidence="1" id="KW-1133">Transmembrane helix</keyword>
<keyword evidence="1" id="KW-0812">Transmembrane</keyword>
<dbReference type="RefSeq" id="WP_265724717.1">
    <property type="nucleotide sequence ID" value="NZ_JAOSLC020000003.1"/>
</dbReference>
<gene>
    <name evidence="2" type="ORF">N5A56_006245</name>
</gene>
<comment type="caution">
    <text evidence="2">The sequence shown here is derived from an EMBL/GenBank/DDBJ whole genome shotgun (WGS) entry which is preliminary data.</text>
</comment>
<keyword evidence="1" id="KW-0472">Membrane</keyword>
<reference evidence="2" key="1">
    <citation type="submission" date="2023-02" db="EMBL/GenBank/DDBJ databases">
        <title>Polaribacter ponticola sp. nov., isolated from seawater.</title>
        <authorList>
            <person name="Baek J.H."/>
            <person name="Kim J.M."/>
            <person name="Choi D.G."/>
            <person name="Jeon C.O."/>
        </authorList>
    </citation>
    <scope>NUCLEOTIDE SEQUENCE</scope>
    <source>
        <strain evidence="2">MSW5</strain>
    </source>
</reference>
<evidence type="ECO:0000256" key="1">
    <source>
        <dbReference type="SAM" id="Phobius"/>
    </source>
</evidence>
<evidence type="ECO:0000313" key="3">
    <source>
        <dbReference type="Proteomes" id="UP001151478"/>
    </source>
</evidence>
<name>A0ABT5S7H2_9FLAO</name>
<evidence type="ECO:0000313" key="2">
    <source>
        <dbReference type="EMBL" id="MDD7914045.1"/>
    </source>
</evidence>
<sequence>MRNRLTSLLLLVCFFVYSQEDLNIDLETEKDTIEYIKNTEISEVRNFSSDLQEKYAGKDFVYKEDTSNKEEDSAPISSGFIQFLVFFMSKIFPFLLGGFIIFVILKALVGFDIRFWKSQKSTNKTTEKLIYEDEDIHEVDLDTLLQKAIVNKNYRLAIRYYYLTSLKGLSNKKIIEYHKDKTNSEYINEIENSELKTNFSYLSYIYSYVWYGDFPINEDNFSSVQNKYQTFLNSML</sequence>
<protein>
    <recommendedName>
        <fullName evidence="4">DUF4129 domain-containing protein</fullName>
    </recommendedName>
</protein>
<dbReference type="Proteomes" id="UP001151478">
    <property type="component" value="Unassembled WGS sequence"/>
</dbReference>
<organism evidence="2 3">
    <name type="scientific">Polaribacter ponticola</name>
    <dbReference type="NCBI Taxonomy" id="2978475"/>
    <lineage>
        <taxon>Bacteria</taxon>
        <taxon>Pseudomonadati</taxon>
        <taxon>Bacteroidota</taxon>
        <taxon>Flavobacteriia</taxon>
        <taxon>Flavobacteriales</taxon>
        <taxon>Flavobacteriaceae</taxon>
    </lineage>
</organism>
<dbReference type="EMBL" id="JAOSLC020000003">
    <property type="protein sequence ID" value="MDD7914045.1"/>
    <property type="molecule type" value="Genomic_DNA"/>
</dbReference>